<evidence type="ECO:0000313" key="4">
    <source>
        <dbReference type="Proteomes" id="UP000676996"/>
    </source>
</evidence>
<gene>
    <name evidence="3" type="ORF">J7S20_13410</name>
</gene>
<dbReference type="AlphaFoldDB" id="A0A8T4IHJ3"/>
<evidence type="ECO:0000313" key="3">
    <source>
        <dbReference type="EMBL" id="MBR0553502.1"/>
    </source>
</evidence>
<evidence type="ECO:0008006" key="5">
    <source>
        <dbReference type="Google" id="ProtNLM"/>
    </source>
</evidence>
<sequence length="211" mass="22598">MKLMQTVSAAVLVMLGSAAGLAQERGGSGIAPSSASEPTEDPVELGGALSKLERSSAAALATGGKRRKSMEMLDGAHRLAAILKDAGYPGGAERFRRMSQARHMVQIGRPSNAVGILRDDARRSLGSGTSTTRKQIEQADSGKLVIDLEGREVGRIESIDLSTREVIEKKGGVLNLFGFWDYGNRLQRRQPRCFVPGKEYVVDLCSRVGAN</sequence>
<proteinExistence type="predicted"/>
<name>A0A8T4IHJ3_9SPHN</name>
<comment type="caution">
    <text evidence="3">The sequence shown here is derived from an EMBL/GenBank/DDBJ whole genome shotgun (WGS) entry which is preliminary data.</text>
</comment>
<keyword evidence="2" id="KW-0732">Signal</keyword>
<feature type="signal peptide" evidence="2">
    <location>
        <begin position="1"/>
        <end position="22"/>
    </location>
</feature>
<evidence type="ECO:0000256" key="2">
    <source>
        <dbReference type="SAM" id="SignalP"/>
    </source>
</evidence>
<evidence type="ECO:0000256" key="1">
    <source>
        <dbReference type="SAM" id="MobiDB-lite"/>
    </source>
</evidence>
<reference evidence="3" key="1">
    <citation type="submission" date="2021-04" db="EMBL/GenBank/DDBJ databases">
        <title>Ouciella asimina sp. nov., isolated from the surface seawater in the hydrothermal field of Okinawa Trough.</title>
        <authorList>
            <person name="Shuang W."/>
        </authorList>
    </citation>
    <scope>NUCLEOTIDE SEQUENCE</scope>
    <source>
        <strain evidence="3">LXI357</strain>
    </source>
</reference>
<dbReference type="RefSeq" id="WP_284054759.1">
    <property type="nucleotide sequence ID" value="NZ_JAGRQC010000004.1"/>
</dbReference>
<organism evidence="3 4">
    <name type="scientific">Stakelama marina</name>
    <dbReference type="NCBI Taxonomy" id="2826939"/>
    <lineage>
        <taxon>Bacteria</taxon>
        <taxon>Pseudomonadati</taxon>
        <taxon>Pseudomonadota</taxon>
        <taxon>Alphaproteobacteria</taxon>
        <taxon>Sphingomonadales</taxon>
        <taxon>Sphingomonadaceae</taxon>
        <taxon>Stakelama</taxon>
    </lineage>
</organism>
<feature type="chain" id="PRO_5035755240" description="PRC-barrel domain-containing protein" evidence="2">
    <location>
        <begin position="23"/>
        <end position="211"/>
    </location>
</feature>
<dbReference type="EMBL" id="JAGRQC010000004">
    <property type="protein sequence ID" value="MBR0553502.1"/>
    <property type="molecule type" value="Genomic_DNA"/>
</dbReference>
<protein>
    <recommendedName>
        <fullName evidence="5">PRC-barrel domain-containing protein</fullName>
    </recommendedName>
</protein>
<keyword evidence="4" id="KW-1185">Reference proteome</keyword>
<dbReference type="Proteomes" id="UP000676996">
    <property type="component" value="Unassembled WGS sequence"/>
</dbReference>
<feature type="region of interest" description="Disordered" evidence="1">
    <location>
        <begin position="24"/>
        <end position="43"/>
    </location>
</feature>
<accession>A0A8T4IHJ3</accession>